<dbReference type="AlphaFoldDB" id="A0A8H7JCU6"/>
<evidence type="ECO:0000313" key="3">
    <source>
        <dbReference type="Proteomes" id="UP000651452"/>
    </source>
</evidence>
<keyword evidence="3" id="KW-1185">Reference proteome</keyword>
<reference evidence="2" key="1">
    <citation type="submission" date="2018-12" db="EMBL/GenBank/DDBJ databases">
        <authorList>
            <person name="Syme R.A."/>
            <person name="Farfan-Caceres L."/>
            <person name="Lichtenzveig J."/>
        </authorList>
    </citation>
    <scope>NUCLEOTIDE SEQUENCE</scope>
    <source>
        <strain evidence="2">Al4</strain>
    </source>
</reference>
<dbReference type="EMBL" id="RZGK01000002">
    <property type="protein sequence ID" value="KAF9701266.1"/>
    <property type="molecule type" value="Genomic_DNA"/>
</dbReference>
<name>A0A8H7JCU6_9PLEO</name>
<dbReference type="Proteomes" id="UP000651452">
    <property type="component" value="Unassembled WGS sequence"/>
</dbReference>
<gene>
    <name evidence="2" type="ORF">EKO04_001134</name>
</gene>
<sequence length="343" mass="38990">MGKNRKRGPRKGPSLPSEMRVEKKLYGRLPSKEEIEERYQRNGGESESWQTLEKELSELQRDTEEIERSVTDERSASRTPVPEPDANIADHDSDEEVEWSSSDDEDDSITPKRPFGDYCICICRISGNKYVSVENAPKGATQADRRLLYNDQRTAEGRLLARRLAANSPGPFQFQEIMATCHKRQSFDPIDFRTNKVRSAMGKDLRAWFLRPTMRGKKVTVLIRAIDGLTIMGDTMKNFLVMIKEAGVQAEIVFQYCKVFAEIRPNRLQNSRGLGAIARIMATDFLDHLENKRHNHDAVRILEIWAWVYSQKQDGQGIQDRNKVLPENASGPILGNAAAPVGR</sequence>
<proteinExistence type="predicted"/>
<feature type="compositionally biased region" description="Basic residues" evidence="1">
    <location>
        <begin position="1"/>
        <end position="10"/>
    </location>
</feature>
<dbReference type="OrthoDB" id="3798657at2759"/>
<accession>A0A8H7JCU6</accession>
<feature type="region of interest" description="Disordered" evidence="1">
    <location>
        <begin position="1"/>
        <end position="110"/>
    </location>
</feature>
<evidence type="ECO:0000256" key="1">
    <source>
        <dbReference type="SAM" id="MobiDB-lite"/>
    </source>
</evidence>
<feature type="compositionally biased region" description="Basic and acidic residues" evidence="1">
    <location>
        <begin position="19"/>
        <end position="40"/>
    </location>
</feature>
<feature type="compositionally biased region" description="Basic and acidic residues" evidence="1">
    <location>
        <begin position="52"/>
        <end position="76"/>
    </location>
</feature>
<reference evidence="2" key="2">
    <citation type="submission" date="2020-09" db="EMBL/GenBank/DDBJ databases">
        <title>Reference genome assembly for Australian Ascochyta lentis isolate Al4.</title>
        <authorList>
            <person name="Lee R.C."/>
            <person name="Farfan-Caceres L.M."/>
            <person name="Debler J.W."/>
            <person name="Williams A.H."/>
            <person name="Henares B.M."/>
        </authorList>
    </citation>
    <scope>NUCLEOTIDE SEQUENCE</scope>
    <source>
        <strain evidence="2">Al4</strain>
    </source>
</reference>
<organism evidence="2 3">
    <name type="scientific">Ascochyta lentis</name>
    <dbReference type="NCBI Taxonomy" id="205686"/>
    <lineage>
        <taxon>Eukaryota</taxon>
        <taxon>Fungi</taxon>
        <taxon>Dikarya</taxon>
        <taxon>Ascomycota</taxon>
        <taxon>Pezizomycotina</taxon>
        <taxon>Dothideomycetes</taxon>
        <taxon>Pleosporomycetidae</taxon>
        <taxon>Pleosporales</taxon>
        <taxon>Pleosporineae</taxon>
        <taxon>Didymellaceae</taxon>
        <taxon>Ascochyta</taxon>
    </lineage>
</organism>
<feature type="compositionally biased region" description="Acidic residues" evidence="1">
    <location>
        <begin position="92"/>
        <end position="108"/>
    </location>
</feature>
<comment type="caution">
    <text evidence="2">The sequence shown here is derived from an EMBL/GenBank/DDBJ whole genome shotgun (WGS) entry which is preliminary data.</text>
</comment>
<protein>
    <submittedName>
        <fullName evidence="2">Uncharacterized protein</fullName>
    </submittedName>
</protein>
<evidence type="ECO:0000313" key="2">
    <source>
        <dbReference type="EMBL" id="KAF9701266.1"/>
    </source>
</evidence>